<protein>
    <recommendedName>
        <fullName evidence="1">Thioesterase domain-containing protein</fullName>
    </recommendedName>
</protein>
<dbReference type="InterPro" id="IPR029058">
    <property type="entry name" value="AB_hydrolase_fold"/>
</dbReference>
<evidence type="ECO:0000313" key="3">
    <source>
        <dbReference type="Proteomes" id="UP000223968"/>
    </source>
</evidence>
<dbReference type="InterPro" id="IPR001031">
    <property type="entry name" value="Thioesterase"/>
</dbReference>
<evidence type="ECO:0000259" key="1">
    <source>
        <dbReference type="Pfam" id="PF00975"/>
    </source>
</evidence>
<feature type="domain" description="Thioesterase" evidence="1">
    <location>
        <begin position="24"/>
        <end position="138"/>
    </location>
</feature>
<reference evidence="2 3" key="1">
    <citation type="submission" date="2017-10" db="EMBL/GenBank/DDBJ databases">
        <title>Comparative genomics in systemic dimorphic fungi from Ajellomycetaceae.</title>
        <authorList>
            <person name="Munoz J.F."/>
            <person name="Mcewen J.G."/>
            <person name="Clay O.K."/>
            <person name="Cuomo C.A."/>
        </authorList>
    </citation>
    <scope>NUCLEOTIDE SEQUENCE [LARGE SCALE GENOMIC DNA]</scope>
    <source>
        <strain evidence="2 3">UAMH5409</strain>
    </source>
</reference>
<dbReference type="EMBL" id="PDNB01000196">
    <property type="protein sequence ID" value="PGG99840.1"/>
    <property type="molecule type" value="Genomic_DNA"/>
</dbReference>
<accession>A0A2B7WTN9</accession>
<gene>
    <name evidence="2" type="ORF">AJ79_08392</name>
</gene>
<organism evidence="2 3">
    <name type="scientific">Helicocarpus griseus UAMH5409</name>
    <dbReference type="NCBI Taxonomy" id="1447875"/>
    <lineage>
        <taxon>Eukaryota</taxon>
        <taxon>Fungi</taxon>
        <taxon>Dikarya</taxon>
        <taxon>Ascomycota</taxon>
        <taxon>Pezizomycotina</taxon>
        <taxon>Eurotiomycetes</taxon>
        <taxon>Eurotiomycetidae</taxon>
        <taxon>Onygenales</taxon>
        <taxon>Ajellomycetaceae</taxon>
        <taxon>Helicocarpus</taxon>
    </lineage>
</organism>
<sequence length="382" mass="41883">MEEDYSDCIFMIQPAPPGLEAATPLVLIHDGGGTTVSYCYLDSLDREVYGIQNPRLYSGKPWENGLPEMAKIYADLILSVVPSGPLLLGGWSLGGILSLEVANILMRTSPVRVVGMVMVDSIYPLAVPQTKPNMVGSQPVFSKDTQPETRRLVTQCMSLAQTMAWDWIPPVWNGCSDAELVRKRDELEEELSLIKAENSTSSSRLNGAAGNGAVMSSNLRNLPSIPKTILLRCEDYVPVSRPDMPDAVCRVDVVRELRTLGWEKYPNEFSPVVLSIPGHHFNIFTEEFSGQPSYFADNGNALLGYYPGGYGFVQADGGNDSSGVGDGDDLAAVERQLDDQAMQDAIAGLLGMTFMIDSFNIVALSRSWEAVEEMDYWTFTQD</sequence>
<dbReference type="Pfam" id="PF00975">
    <property type="entry name" value="Thioesterase"/>
    <property type="match status" value="1"/>
</dbReference>
<dbReference type="OrthoDB" id="10253869at2759"/>
<dbReference type="SUPFAM" id="SSF53474">
    <property type="entry name" value="alpha/beta-Hydrolases"/>
    <property type="match status" value="1"/>
</dbReference>
<proteinExistence type="predicted"/>
<dbReference type="Gene3D" id="3.40.50.1820">
    <property type="entry name" value="alpha/beta hydrolase"/>
    <property type="match status" value="1"/>
</dbReference>
<evidence type="ECO:0000313" key="2">
    <source>
        <dbReference type="EMBL" id="PGG99840.1"/>
    </source>
</evidence>
<name>A0A2B7WTN9_9EURO</name>
<comment type="caution">
    <text evidence="2">The sequence shown here is derived from an EMBL/GenBank/DDBJ whole genome shotgun (WGS) entry which is preliminary data.</text>
</comment>
<dbReference type="AlphaFoldDB" id="A0A2B7WTN9"/>
<dbReference type="Proteomes" id="UP000223968">
    <property type="component" value="Unassembled WGS sequence"/>
</dbReference>
<keyword evidence="3" id="KW-1185">Reference proteome</keyword>